<feature type="transmembrane region" description="Helical" evidence="1">
    <location>
        <begin position="87"/>
        <end position="110"/>
    </location>
</feature>
<evidence type="ECO:0000313" key="3">
    <source>
        <dbReference type="Proteomes" id="UP000229370"/>
    </source>
</evidence>
<keyword evidence="1" id="KW-0472">Membrane</keyword>
<feature type="transmembrane region" description="Helical" evidence="1">
    <location>
        <begin position="62"/>
        <end position="81"/>
    </location>
</feature>
<gene>
    <name evidence="2" type="ORF">CO007_01655</name>
</gene>
<keyword evidence="1" id="KW-0812">Transmembrane</keyword>
<comment type="caution">
    <text evidence="2">The sequence shown here is derived from an EMBL/GenBank/DDBJ whole genome shotgun (WGS) entry which is preliminary data.</text>
</comment>
<proteinExistence type="predicted"/>
<protein>
    <recommendedName>
        <fullName evidence="4">Holin</fullName>
    </recommendedName>
</protein>
<name>A0A2M8GN98_9BACT</name>
<sequence>MADERITLIQTQKNSLLKTLTPFMPVFIFSLQKFGSQQLAAAWIGGVVGVGLGTQCPNAKEAVVMGLATATVIAAGAFVLRNSLEPVLVQAFITTAIFSLLGDLAGFAAVGRKTPETADATFH</sequence>
<accession>A0A2M8GN98</accession>
<organism evidence="2 3">
    <name type="scientific">Candidatus Roizmanbacteria bacterium CG_4_8_14_3_um_filter_36_10</name>
    <dbReference type="NCBI Taxonomy" id="1974834"/>
    <lineage>
        <taxon>Bacteria</taxon>
        <taxon>Candidatus Roizmaniibacteriota</taxon>
    </lineage>
</organism>
<dbReference type="AlphaFoldDB" id="A0A2M8GN98"/>
<evidence type="ECO:0000256" key="1">
    <source>
        <dbReference type="SAM" id="Phobius"/>
    </source>
</evidence>
<keyword evidence="1" id="KW-1133">Transmembrane helix</keyword>
<evidence type="ECO:0008006" key="4">
    <source>
        <dbReference type="Google" id="ProtNLM"/>
    </source>
</evidence>
<evidence type="ECO:0000313" key="2">
    <source>
        <dbReference type="EMBL" id="PJC82031.1"/>
    </source>
</evidence>
<dbReference type="EMBL" id="PFQK01000032">
    <property type="protein sequence ID" value="PJC82031.1"/>
    <property type="molecule type" value="Genomic_DNA"/>
</dbReference>
<reference evidence="3" key="1">
    <citation type="submission" date="2017-09" db="EMBL/GenBank/DDBJ databases">
        <title>Depth-based differentiation of microbial function through sediment-hosted aquifers and enrichment of novel symbionts in the deep terrestrial subsurface.</title>
        <authorList>
            <person name="Probst A.J."/>
            <person name="Ladd B."/>
            <person name="Jarett J.K."/>
            <person name="Geller-Mcgrath D.E."/>
            <person name="Sieber C.M.K."/>
            <person name="Emerson J.B."/>
            <person name="Anantharaman K."/>
            <person name="Thomas B.C."/>
            <person name="Malmstrom R."/>
            <person name="Stieglmeier M."/>
            <person name="Klingl A."/>
            <person name="Woyke T."/>
            <person name="Ryan C.M."/>
            <person name="Banfield J.F."/>
        </authorList>
    </citation>
    <scope>NUCLEOTIDE SEQUENCE [LARGE SCALE GENOMIC DNA]</scope>
</reference>
<dbReference type="Proteomes" id="UP000229370">
    <property type="component" value="Unassembled WGS sequence"/>
</dbReference>